<dbReference type="EMBL" id="CAUEEQ010053831">
    <property type="protein sequence ID" value="CAJ0961960.1"/>
    <property type="molecule type" value="Genomic_DNA"/>
</dbReference>
<dbReference type="InterPro" id="IPR038717">
    <property type="entry name" value="Tc1-like_DDE_dom"/>
</dbReference>
<organism evidence="3 4">
    <name type="scientific">Ranitomeya imitator</name>
    <name type="common">mimic poison frog</name>
    <dbReference type="NCBI Taxonomy" id="111125"/>
    <lineage>
        <taxon>Eukaryota</taxon>
        <taxon>Metazoa</taxon>
        <taxon>Chordata</taxon>
        <taxon>Craniata</taxon>
        <taxon>Vertebrata</taxon>
        <taxon>Euteleostomi</taxon>
        <taxon>Amphibia</taxon>
        <taxon>Batrachia</taxon>
        <taxon>Anura</taxon>
        <taxon>Neobatrachia</taxon>
        <taxon>Hyloidea</taxon>
        <taxon>Dendrobatidae</taxon>
        <taxon>Dendrobatinae</taxon>
        <taxon>Ranitomeya</taxon>
    </lineage>
</organism>
<comment type="caution">
    <text evidence="3">The sequence shown here is derived from an EMBL/GenBank/DDBJ whole genome shotgun (WGS) entry which is preliminary data.</text>
</comment>
<gene>
    <name evidence="3" type="ORF">RIMI_LOCUS17993929</name>
</gene>
<evidence type="ECO:0000313" key="4">
    <source>
        <dbReference type="Proteomes" id="UP001176940"/>
    </source>
</evidence>
<dbReference type="InterPro" id="IPR058912">
    <property type="entry name" value="HTH_animal"/>
</dbReference>
<evidence type="ECO:0008006" key="5">
    <source>
        <dbReference type="Google" id="ProtNLM"/>
    </source>
</evidence>
<dbReference type="PANTHER" id="PTHR21301">
    <property type="entry name" value="REVERSE TRANSCRIPTASE"/>
    <property type="match status" value="1"/>
</dbReference>
<proteinExistence type="predicted"/>
<reference evidence="3" key="1">
    <citation type="submission" date="2023-07" db="EMBL/GenBank/DDBJ databases">
        <authorList>
            <person name="Stuckert A."/>
        </authorList>
    </citation>
    <scope>NUCLEOTIDE SEQUENCE</scope>
</reference>
<dbReference type="Pfam" id="PF13358">
    <property type="entry name" value="DDE_3"/>
    <property type="match status" value="1"/>
</dbReference>
<feature type="domain" description="Tc1-like transposase DDE" evidence="1">
    <location>
        <begin position="6"/>
        <end position="57"/>
    </location>
</feature>
<name>A0ABN9M8Q9_9NEOB</name>
<sequence length="288" mass="33969">MKRGWVFQHDNDPKHTARATKEWLRKKHFKVLEWPSQSPDLNPIENLWRELKVRVAKCDFHIDHTCYLPQWRYIDDIFLIWDGNITELNEFHEYLNGIYVELQFTLTSSTTQLQDKLKTDIFLKETDRNGLLLFDSNHPRRMVNSLPWSQLLRVRRIVSDDTVVDQRLDEMCLKFSNRGYPKKELRRFSCKARNVTRESVRKPSSPKRSGERIPFVSTYTSASCHIDKILRKHWLGLQRGLPSIPAFNNYPMMSYRRGRNLGDSLVRSDIGSSKSSCVQQNVGLMRVV</sequence>
<keyword evidence="4" id="KW-1185">Reference proteome</keyword>
<dbReference type="PANTHER" id="PTHR21301:SF12">
    <property type="match status" value="1"/>
</dbReference>
<accession>A0ABN9M8Q9</accession>
<protein>
    <recommendedName>
        <fullName evidence="5">Tc1-like transposase DDE domain-containing protein</fullName>
    </recommendedName>
</protein>
<evidence type="ECO:0000259" key="1">
    <source>
        <dbReference type="Pfam" id="PF13358"/>
    </source>
</evidence>
<dbReference type="InterPro" id="IPR036397">
    <property type="entry name" value="RNaseH_sf"/>
</dbReference>
<feature type="domain" description="Helix-turn-helix" evidence="2">
    <location>
        <begin position="131"/>
        <end position="186"/>
    </location>
</feature>
<dbReference type="Gene3D" id="3.30.420.10">
    <property type="entry name" value="Ribonuclease H-like superfamily/Ribonuclease H"/>
    <property type="match status" value="1"/>
</dbReference>
<evidence type="ECO:0000313" key="3">
    <source>
        <dbReference type="EMBL" id="CAJ0961960.1"/>
    </source>
</evidence>
<evidence type="ECO:0000259" key="2">
    <source>
        <dbReference type="Pfam" id="PF26215"/>
    </source>
</evidence>
<dbReference type="Pfam" id="PF26215">
    <property type="entry name" value="HTH_animal"/>
    <property type="match status" value="1"/>
</dbReference>
<dbReference type="Proteomes" id="UP001176940">
    <property type="component" value="Unassembled WGS sequence"/>
</dbReference>